<dbReference type="Pfam" id="PF00412">
    <property type="entry name" value="LIM"/>
    <property type="match status" value="1"/>
</dbReference>
<dbReference type="Pfam" id="PF00307">
    <property type="entry name" value="CH"/>
    <property type="match status" value="1"/>
</dbReference>
<feature type="region of interest" description="Disordered" evidence="10">
    <location>
        <begin position="508"/>
        <end position="711"/>
    </location>
</feature>
<dbReference type="EMBL" id="JBJJXI010000097">
    <property type="protein sequence ID" value="KAL3393494.1"/>
    <property type="molecule type" value="Genomic_DNA"/>
</dbReference>
<dbReference type="SMART" id="SM01203">
    <property type="entry name" value="DUF3585"/>
    <property type="match status" value="1"/>
</dbReference>
<feature type="compositionally biased region" description="Polar residues" evidence="10">
    <location>
        <begin position="676"/>
        <end position="694"/>
    </location>
</feature>
<dbReference type="CDD" id="cd09400">
    <property type="entry name" value="LIM_like_1"/>
    <property type="match status" value="1"/>
</dbReference>
<dbReference type="PROSITE" id="PS50021">
    <property type="entry name" value="CH"/>
    <property type="match status" value="1"/>
</dbReference>
<evidence type="ECO:0000259" key="11">
    <source>
        <dbReference type="PROSITE" id="PS50021"/>
    </source>
</evidence>
<dbReference type="InterPro" id="IPR050540">
    <property type="entry name" value="F-actin_Monoox_Mical"/>
</dbReference>
<dbReference type="Gene3D" id="2.10.110.10">
    <property type="entry name" value="Cysteine Rich Protein"/>
    <property type="match status" value="1"/>
</dbReference>
<evidence type="ECO:0000313" key="14">
    <source>
        <dbReference type="EMBL" id="KAL3393494.1"/>
    </source>
</evidence>
<dbReference type="SUPFAM" id="SSF47576">
    <property type="entry name" value="Calponin-homology domain, CH-domain"/>
    <property type="match status" value="1"/>
</dbReference>
<sequence>MSERRGTKALELWCRRITEGYPGVSVQNMTTSWRDGLAFCAIIHHFRPDLIDFSSLEKENIYANNELAFRTAEQHLGIPALLDAEDMASCSVPDRLSILTYLSQFYQVFGGSSPKGSLNRLSSQNSEEIIGPVTEDPQTKVSSRLGLKGESCTSCGLPVFLAEKLVINRQSYHRSCFRCARCCSQLTPGNYYITKKGLHCCEICPMDILEDVRELSDETPSQLLITSLELHQQQQHQSLIQDQQDVLKAPVSDEEKSRCFQHGNSSYNQNELNFTEVKAVEIITETPLNNCPVLRRETRSHSASEIDKASCYAITDLQKSISLRASLNYMQSTKSCHQKSVLQCDIEEIKKRQIGDDQHQDQSSEPRQNSDDESHQQLVDKQNEQPADKLCAQLDDEQVIPSVDGKLCELGDKNLQETNDAQLEESNNAQLEENNDVQLEKSNDAHLEENNDVQLEKSNDAQLENNNDAQLEESNEAQIKENNEAQLEKNNDAQLQEINVNQLQISHNEQKQQLHDTSSLEPEYPDHLNPFADGSGNPFDEDDDNNDDSIQNNEEEQRLRPPPRNRRRQLEIPSITCNPFGSDEEDDQVSTTGETLLRQSGNLGSAYSSSTSLVSCSPSYTHRKKKPAPPPPTLTSPLRQPSPSPSTTPRSRKSKPAPPPPPPNDEGGKLNKDQTNRSTQSRESSSINLSASCTDKSKHKKGPAPTRPTSFRRHMKIISTKDVKLELDQIEMQQQGLEKQGVRLEKIIRDKCESSTYNKDSSLSMDVEELILELFTLVNEKNELFRRQAELILLRRQQRLEEEQTDIEYQVRHFLSLPEATKTDFDKQQEETLLKKLVEIVEKRNKIVESLEMDRRREIEEDRSIHREMSLYADRSKFSKINETDDSRSTWKLKKKIKKKDKKTTNEDADKDIDEIEAKLKRQKQRKWF</sequence>
<evidence type="ECO:0000256" key="5">
    <source>
        <dbReference type="ARBA" id="ARBA00022833"/>
    </source>
</evidence>
<evidence type="ECO:0000259" key="12">
    <source>
        <dbReference type="PROSITE" id="PS50023"/>
    </source>
</evidence>
<feature type="domain" description="LIM zinc-binding" evidence="12">
    <location>
        <begin position="150"/>
        <end position="211"/>
    </location>
</feature>
<feature type="domain" description="BMERB" evidence="13">
    <location>
        <begin position="707"/>
        <end position="867"/>
    </location>
</feature>
<organism evidence="14 15">
    <name type="scientific">Trichogramma kaykai</name>
    <dbReference type="NCBI Taxonomy" id="54128"/>
    <lineage>
        <taxon>Eukaryota</taxon>
        <taxon>Metazoa</taxon>
        <taxon>Ecdysozoa</taxon>
        <taxon>Arthropoda</taxon>
        <taxon>Hexapoda</taxon>
        <taxon>Insecta</taxon>
        <taxon>Pterygota</taxon>
        <taxon>Neoptera</taxon>
        <taxon>Endopterygota</taxon>
        <taxon>Hymenoptera</taxon>
        <taxon>Apocrita</taxon>
        <taxon>Proctotrupomorpha</taxon>
        <taxon>Chalcidoidea</taxon>
        <taxon>Trichogrammatidae</taxon>
        <taxon>Trichogramma</taxon>
    </lineage>
</organism>
<reference evidence="14 15" key="1">
    <citation type="journal article" date="2024" name="bioRxiv">
        <title>A reference genome for Trichogramma kaykai: A tiny desert-dwelling parasitoid wasp with competing sex-ratio distorters.</title>
        <authorList>
            <person name="Culotta J."/>
            <person name="Lindsey A.R."/>
        </authorList>
    </citation>
    <scope>NUCLEOTIDE SEQUENCE [LARGE SCALE GENOMIC DNA]</scope>
    <source>
        <strain evidence="14 15">KSX58</strain>
    </source>
</reference>
<comment type="subcellular location">
    <subcellularLocation>
        <location evidence="1">Endosome</location>
    </subcellularLocation>
</comment>
<feature type="compositionally biased region" description="Low complexity" evidence="10">
    <location>
        <begin position="605"/>
        <end position="619"/>
    </location>
</feature>
<evidence type="ECO:0000256" key="1">
    <source>
        <dbReference type="ARBA" id="ARBA00004177"/>
    </source>
</evidence>
<dbReference type="AlphaFoldDB" id="A0ABD2WL55"/>
<evidence type="ECO:0008006" key="16">
    <source>
        <dbReference type="Google" id="ProtNLM"/>
    </source>
</evidence>
<keyword evidence="6 8" id="KW-0440">LIM domain</keyword>
<evidence type="ECO:0000256" key="7">
    <source>
        <dbReference type="ARBA" id="ARBA00023054"/>
    </source>
</evidence>
<evidence type="ECO:0000256" key="4">
    <source>
        <dbReference type="ARBA" id="ARBA00022753"/>
    </source>
</evidence>
<dbReference type="InterPro" id="IPR001715">
    <property type="entry name" value="CH_dom"/>
</dbReference>
<keyword evidence="3 8" id="KW-0479">Metal-binding</keyword>
<feature type="compositionally biased region" description="Basic and acidic residues" evidence="10">
    <location>
        <begin position="352"/>
        <end position="375"/>
    </location>
</feature>
<keyword evidence="4" id="KW-0967">Endosome</keyword>
<evidence type="ECO:0000256" key="8">
    <source>
        <dbReference type="PROSITE-ProRule" id="PRU00125"/>
    </source>
</evidence>
<evidence type="ECO:0000256" key="3">
    <source>
        <dbReference type="ARBA" id="ARBA00022723"/>
    </source>
</evidence>
<dbReference type="InterPro" id="IPR022735">
    <property type="entry name" value="bMERB_dom"/>
</dbReference>
<dbReference type="PROSITE" id="PS00478">
    <property type="entry name" value="LIM_DOMAIN_1"/>
    <property type="match status" value="1"/>
</dbReference>
<dbReference type="PANTHER" id="PTHR23167:SF84">
    <property type="entry name" value="ALPHA ACTININ 3-RELATED"/>
    <property type="match status" value="1"/>
</dbReference>
<dbReference type="GO" id="GO:0046872">
    <property type="term" value="F:metal ion binding"/>
    <property type="evidence" value="ECO:0007669"/>
    <property type="project" value="UniProtKB-KW"/>
</dbReference>
<dbReference type="PROSITE" id="PS51848">
    <property type="entry name" value="BMERB"/>
    <property type="match status" value="1"/>
</dbReference>
<keyword evidence="7 9" id="KW-0175">Coiled coil</keyword>
<dbReference type="SMART" id="SM00132">
    <property type="entry name" value="LIM"/>
    <property type="match status" value="1"/>
</dbReference>
<gene>
    <name evidence="14" type="ORF">TKK_012165</name>
</gene>
<comment type="caution">
    <text evidence="14">The sequence shown here is derived from an EMBL/GenBank/DDBJ whole genome shotgun (WGS) entry which is preliminary data.</text>
</comment>
<feature type="compositionally biased region" description="Basic and acidic residues" evidence="10">
    <location>
        <begin position="666"/>
        <end position="675"/>
    </location>
</feature>
<dbReference type="Pfam" id="PF12130">
    <property type="entry name" value="bMERB_dom"/>
    <property type="match status" value="1"/>
</dbReference>
<dbReference type="FunFam" id="1.10.418.10:FF:000023">
    <property type="entry name" value="EH domain-binding protein 1 isoform X1"/>
    <property type="match status" value="1"/>
</dbReference>
<dbReference type="PROSITE" id="PS50023">
    <property type="entry name" value="LIM_DOMAIN_2"/>
    <property type="match status" value="1"/>
</dbReference>
<evidence type="ECO:0000256" key="2">
    <source>
        <dbReference type="ARBA" id="ARBA00022553"/>
    </source>
</evidence>
<keyword evidence="15" id="KW-1185">Reference proteome</keyword>
<feature type="region of interest" description="Disordered" evidence="10">
    <location>
        <begin position="885"/>
        <end position="912"/>
    </location>
</feature>
<keyword evidence="2" id="KW-0597">Phosphoprotein</keyword>
<dbReference type="Gene3D" id="1.10.418.10">
    <property type="entry name" value="Calponin-like domain"/>
    <property type="match status" value="1"/>
</dbReference>
<dbReference type="SMART" id="SM00033">
    <property type="entry name" value="CH"/>
    <property type="match status" value="1"/>
</dbReference>
<evidence type="ECO:0000259" key="13">
    <source>
        <dbReference type="PROSITE" id="PS51848"/>
    </source>
</evidence>
<accession>A0ABD2WL55</accession>
<evidence type="ECO:0000256" key="10">
    <source>
        <dbReference type="SAM" id="MobiDB-lite"/>
    </source>
</evidence>
<name>A0ABD2WL55_9HYME</name>
<feature type="compositionally biased region" description="Basic residues" evidence="10">
    <location>
        <begin position="891"/>
        <end position="902"/>
    </location>
</feature>
<feature type="coiled-coil region" evidence="9">
    <location>
        <begin position="414"/>
        <end position="441"/>
    </location>
</feature>
<dbReference type="SUPFAM" id="SSF57716">
    <property type="entry name" value="Glucocorticoid receptor-like (DNA-binding domain)"/>
    <property type="match status" value="1"/>
</dbReference>
<feature type="region of interest" description="Disordered" evidence="10">
    <location>
        <begin position="352"/>
        <end position="382"/>
    </location>
</feature>
<keyword evidence="5 8" id="KW-0862">Zinc</keyword>
<dbReference type="PANTHER" id="PTHR23167">
    <property type="entry name" value="CALPONIN HOMOLOGY DOMAIN-CONTAINING PROTEIN DDB_G0272472-RELATED"/>
    <property type="match status" value="1"/>
</dbReference>
<proteinExistence type="predicted"/>
<dbReference type="Proteomes" id="UP001627154">
    <property type="component" value="Unassembled WGS sequence"/>
</dbReference>
<protein>
    <recommendedName>
        <fullName evidence="16">MICAL-like protein 1</fullName>
    </recommendedName>
</protein>
<feature type="domain" description="Calponin-homology (CH)" evidence="11">
    <location>
        <begin position="4"/>
        <end position="110"/>
    </location>
</feature>
<dbReference type="GO" id="GO:0005768">
    <property type="term" value="C:endosome"/>
    <property type="evidence" value="ECO:0007669"/>
    <property type="project" value="UniProtKB-SubCell"/>
</dbReference>
<evidence type="ECO:0000313" key="15">
    <source>
        <dbReference type="Proteomes" id="UP001627154"/>
    </source>
</evidence>
<feature type="compositionally biased region" description="Pro residues" evidence="10">
    <location>
        <begin position="628"/>
        <end position="646"/>
    </location>
</feature>
<evidence type="ECO:0000256" key="6">
    <source>
        <dbReference type="ARBA" id="ARBA00023038"/>
    </source>
</evidence>
<dbReference type="CDD" id="cd21253">
    <property type="entry name" value="CH_MICALL2"/>
    <property type="match status" value="1"/>
</dbReference>
<dbReference type="InterPro" id="IPR036872">
    <property type="entry name" value="CH_dom_sf"/>
</dbReference>
<dbReference type="InterPro" id="IPR001781">
    <property type="entry name" value="Znf_LIM"/>
</dbReference>
<feature type="compositionally biased region" description="Polar residues" evidence="10">
    <location>
        <begin position="589"/>
        <end position="603"/>
    </location>
</feature>
<evidence type="ECO:0000256" key="9">
    <source>
        <dbReference type="SAM" id="Coils"/>
    </source>
</evidence>
<feature type="coiled-coil region" evidence="9">
    <location>
        <begin position="468"/>
        <end position="497"/>
    </location>
</feature>